<evidence type="ECO:0000313" key="2">
    <source>
        <dbReference type="EMBL" id="KMO77760.1"/>
    </source>
</evidence>
<protein>
    <recommendedName>
        <fullName evidence="4">DUF4393 domain-containing protein</fullName>
    </recommendedName>
</protein>
<dbReference type="EMBL" id="JYNU01000009">
    <property type="protein sequence ID" value="KMO77760.1"/>
    <property type="molecule type" value="Genomic_DNA"/>
</dbReference>
<dbReference type="AlphaFoldDB" id="A0A0J6W363"/>
<accession>A0A0J6W363</accession>
<reference evidence="2 3" key="1">
    <citation type="journal article" date="2015" name="Genome Biol. Evol.">
        <title>Characterization of Three Mycobacterium spp. with Potential Use in Bioremediation by Genome Sequencing and Comparative Genomics.</title>
        <authorList>
            <person name="Das S."/>
            <person name="Pettersson B.M."/>
            <person name="Behra P.R."/>
            <person name="Ramesh M."/>
            <person name="Dasgupta S."/>
            <person name="Bhattacharya A."/>
            <person name="Kirsebom L.A."/>
        </authorList>
    </citation>
    <scope>NUCLEOTIDE SEQUENCE [LARGE SCALE GENOMIC DNA]</scope>
    <source>
        <strain evidence="2 3">DSM 44075</strain>
    </source>
</reference>
<feature type="compositionally biased region" description="Low complexity" evidence="1">
    <location>
        <begin position="46"/>
        <end position="56"/>
    </location>
</feature>
<gene>
    <name evidence="2" type="ORF">MOBUDSM44075_01668</name>
</gene>
<evidence type="ECO:0000313" key="3">
    <source>
        <dbReference type="Proteomes" id="UP000036313"/>
    </source>
</evidence>
<dbReference type="PATRIC" id="fig|1807.14.peg.1676"/>
<proteinExistence type="predicted"/>
<organism evidence="2 3">
    <name type="scientific">Mycolicibacterium obuense</name>
    <dbReference type="NCBI Taxonomy" id="1807"/>
    <lineage>
        <taxon>Bacteria</taxon>
        <taxon>Bacillati</taxon>
        <taxon>Actinomycetota</taxon>
        <taxon>Actinomycetes</taxon>
        <taxon>Mycobacteriales</taxon>
        <taxon>Mycobacteriaceae</taxon>
        <taxon>Mycolicibacterium</taxon>
    </lineage>
</organism>
<evidence type="ECO:0000256" key="1">
    <source>
        <dbReference type="SAM" id="MobiDB-lite"/>
    </source>
</evidence>
<dbReference type="Gene3D" id="3.30.110.190">
    <property type="match status" value="1"/>
</dbReference>
<feature type="region of interest" description="Disordered" evidence="1">
    <location>
        <begin position="42"/>
        <end position="75"/>
    </location>
</feature>
<dbReference type="InterPro" id="IPR025506">
    <property type="entry name" value="Abi_alpha"/>
</dbReference>
<dbReference type="Proteomes" id="UP000036313">
    <property type="component" value="Unassembled WGS sequence"/>
</dbReference>
<comment type="caution">
    <text evidence="2">The sequence shown here is derived from an EMBL/GenBank/DDBJ whole genome shotgun (WGS) entry which is preliminary data.</text>
</comment>
<sequence length="232" mass="24903">MPKPYDPRELLSHAVGAVRVGLDVYSWTEKQIVEALRHSLDALDGTDSTPTTTPSAAEEDTSADTTRSSPDSLGGKLSHLLERALDQNTRGSRTEFFHRLLDQLVADEARILGALSDGSRSPVVTISVWGQSRASSRPVLQNASLIGRTANVALPEMVPQYVTHLLSLGLVDIGPEDRELETEYELLMAETSVLAAVKSGARGPIPAKVERATLSMSALGNEFWAAATGEGR</sequence>
<dbReference type="Pfam" id="PF14337">
    <property type="entry name" value="Abi_alpha"/>
    <property type="match status" value="1"/>
</dbReference>
<dbReference type="RefSeq" id="WP_048422768.1">
    <property type="nucleotide sequence ID" value="NZ_JYNU01000009.1"/>
</dbReference>
<evidence type="ECO:0008006" key="4">
    <source>
        <dbReference type="Google" id="ProtNLM"/>
    </source>
</evidence>
<name>A0A0J6W363_9MYCO</name>